<dbReference type="KEGG" id="pseg:D3H65_20220"/>
<dbReference type="Proteomes" id="UP000263900">
    <property type="component" value="Chromosome"/>
</dbReference>
<keyword evidence="2" id="KW-1185">Reference proteome</keyword>
<dbReference type="EMBL" id="CP032157">
    <property type="protein sequence ID" value="AXY76171.1"/>
    <property type="molecule type" value="Genomic_DNA"/>
</dbReference>
<protein>
    <submittedName>
        <fullName evidence="1">Uncharacterized protein</fullName>
    </submittedName>
</protein>
<accession>A0A3B7N195</accession>
<dbReference type="OrthoDB" id="676292at2"/>
<gene>
    <name evidence="1" type="ORF">D3H65_20220</name>
</gene>
<evidence type="ECO:0000313" key="1">
    <source>
        <dbReference type="EMBL" id="AXY76171.1"/>
    </source>
</evidence>
<evidence type="ECO:0000313" key="2">
    <source>
        <dbReference type="Proteomes" id="UP000263900"/>
    </source>
</evidence>
<name>A0A3B7N195_9BACT</name>
<organism evidence="1 2">
    <name type="scientific">Paraflavitalea soli</name>
    <dbReference type="NCBI Taxonomy" id="2315862"/>
    <lineage>
        <taxon>Bacteria</taxon>
        <taxon>Pseudomonadati</taxon>
        <taxon>Bacteroidota</taxon>
        <taxon>Chitinophagia</taxon>
        <taxon>Chitinophagales</taxon>
        <taxon>Chitinophagaceae</taxon>
        <taxon>Paraflavitalea</taxon>
    </lineage>
</organism>
<sequence>MESTFYIQFNVKTQEGLQSYGRFDIGNDSEAAAKIFHQLKGSPDVNEHNFLSLELMETVKGLPVNLQIISCTLDELAYNCRVISKEVFNQANIKLP</sequence>
<reference evidence="1 2" key="1">
    <citation type="submission" date="2018-09" db="EMBL/GenBank/DDBJ databases">
        <title>Genome sequencing of strain 6GH32-13.</title>
        <authorList>
            <person name="Weon H.-Y."/>
            <person name="Heo J."/>
            <person name="Kwon S.-W."/>
        </authorList>
    </citation>
    <scope>NUCLEOTIDE SEQUENCE [LARGE SCALE GENOMIC DNA]</scope>
    <source>
        <strain evidence="1 2">5GH32-13</strain>
    </source>
</reference>
<proteinExistence type="predicted"/>
<dbReference type="RefSeq" id="WP_119052050.1">
    <property type="nucleotide sequence ID" value="NZ_CP032157.1"/>
</dbReference>
<dbReference type="AlphaFoldDB" id="A0A3B7N195"/>